<protein>
    <submittedName>
        <fullName evidence="2">Uncharacterized protein</fullName>
    </submittedName>
</protein>
<dbReference type="EMBL" id="VIGI01000009">
    <property type="protein sequence ID" value="KAB8296335.1"/>
    <property type="molecule type" value="Genomic_DNA"/>
</dbReference>
<feature type="compositionally biased region" description="Polar residues" evidence="1">
    <location>
        <begin position="24"/>
        <end position="45"/>
    </location>
</feature>
<keyword evidence="3" id="KW-1185">Reference proteome</keyword>
<gene>
    <name evidence="2" type="ORF">EYC80_009100</name>
</gene>
<sequence length="105" mass="11800">MAGKHIKLEAGSSRSPEDESRSSVKSQTPIGKSLAALSSQKTVTKTARPKFPWEGDISERPRVQVVKIFEDTAEHGNTFIQAVTEELRDYQQLIPSVERRINRHV</sequence>
<evidence type="ECO:0000313" key="2">
    <source>
        <dbReference type="EMBL" id="KAB8296335.1"/>
    </source>
</evidence>
<dbReference type="Proteomes" id="UP000326757">
    <property type="component" value="Unassembled WGS sequence"/>
</dbReference>
<comment type="caution">
    <text evidence="2">The sequence shown here is derived from an EMBL/GenBank/DDBJ whole genome shotgun (WGS) entry which is preliminary data.</text>
</comment>
<organism evidence="2 3">
    <name type="scientific">Monilinia laxa</name>
    <name type="common">Brown rot fungus</name>
    <name type="synonym">Sclerotinia laxa</name>
    <dbReference type="NCBI Taxonomy" id="61186"/>
    <lineage>
        <taxon>Eukaryota</taxon>
        <taxon>Fungi</taxon>
        <taxon>Dikarya</taxon>
        <taxon>Ascomycota</taxon>
        <taxon>Pezizomycotina</taxon>
        <taxon>Leotiomycetes</taxon>
        <taxon>Helotiales</taxon>
        <taxon>Sclerotiniaceae</taxon>
        <taxon>Monilinia</taxon>
    </lineage>
</organism>
<reference evidence="2 3" key="1">
    <citation type="submission" date="2019-06" db="EMBL/GenBank/DDBJ databases">
        <title>Genome Sequence of the Brown Rot Fungal Pathogen Monilinia laxa.</title>
        <authorList>
            <person name="De Miccolis Angelini R.M."/>
            <person name="Landi L."/>
            <person name="Abate D."/>
            <person name="Pollastro S."/>
            <person name="Romanazzi G."/>
            <person name="Faretra F."/>
        </authorList>
    </citation>
    <scope>NUCLEOTIDE SEQUENCE [LARGE SCALE GENOMIC DNA]</scope>
    <source>
        <strain evidence="2 3">Mlax316</strain>
    </source>
</reference>
<feature type="region of interest" description="Disordered" evidence="1">
    <location>
        <begin position="1"/>
        <end position="55"/>
    </location>
</feature>
<name>A0A5N6K2H9_MONLA</name>
<proteinExistence type="predicted"/>
<dbReference type="AlphaFoldDB" id="A0A5N6K2H9"/>
<evidence type="ECO:0000313" key="3">
    <source>
        <dbReference type="Proteomes" id="UP000326757"/>
    </source>
</evidence>
<evidence type="ECO:0000256" key="1">
    <source>
        <dbReference type="SAM" id="MobiDB-lite"/>
    </source>
</evidence>
<accession>A0A5N6K2H9</accession>